<evidence type="ECO:0000313" key="1">
    <source>
        <dbReference type="EMBL" id="CAL1581430.1"/>
    </source>
</evidence>
<dbReference type="EMBL" id="OZ035837">
    <property type="protein sequence ID" value="CAL1581430.1"/>
    <property type="molecule type" value="Genomic_DNA"/>
</dbReference>
<dbReference type="Proteomes" id="UP001497482">
    <property type="component" value="Chromosome 15"/>
</dbReference>
<gene>
    <name evidence="1" type="ORF">KC01_LOCUS12192</name>
</gene>
<organism evidence="1 2">
    <name type="scientific">Knipowitschia caucasica</name>
    <name type="common">Caucasian dwarf goby</name>
    <name type="synonym">Pomatoschistus caucasicus</name>
    <dbReference type="NCBI Taxonomy" id="637954"/>
    <lineage>
        <taxon>Eukaryota</taxon>
        <taxon>Metazoa</taxon>
        <taxon>Chordata</taxon>
        <taxon>Craniata</taxon>
        <taxon>Vertebrata</taxon>
        <taxon>Euteleostomi</taxon>
        <taxon>Actinopterygii</taxon>
        <taxon>Neopterygii</taxon>
        <taxon>Teleostei</taxon>
        <taxon>Neoteleostei</taxon>
        <taxon>Acanthomorphata</taxon>
        <taxon>Gobiaria</taxon>
        <taxon>Gobiiformes</taxon>
        <taxon>Gobioidei</taxon>
        <taxon>Gobiidae</taxon>
        <taxon>Gobiinae</taxon>
        <taxon>Knipowitschia</taxon>
    </lineage>
</organism>
<sequence length="109" mass="11443">MLPSDIGICMEGAGAGGSDEILILAVGGVACTAQGQDQDQDQDPLLPQATARALLLLATRGPVPGHRALLMLGAEWGQVRFVLAHIQQCSMLLQCCSDRAQSLSSRVQM</sequence>
<name>A0AAV2K067_KNICA</name>
<proteinExistence type="predicted"/>
<dbReference type="AlphaFoldDB" id="A0AAV2K067"/>
<protein>
    <submittedName>
        <fullName evidence="1">Uncharacterized protein</fullName>
    </submittedName>
</protein>
<reference evidence="1 2" key="1">
    <citation type="submission" date="2024-04" db="EMBL/GenBank/DDBJ databases">
        <authorList>
            <person name="Waldvogel A.-M."/>
            <person name="Schoenle A."/>
        </authorList>
    </citation>
    <scope>NUCLEOTIDE SEQUENCE [LARGE SCALE GENOMIC DNA]</scope>
</reference>
<evidence type="ECO:0000313" key="2">
    <source>
        <dbReference type="Proteomes" id="UP001497482"/>
    </source>
</evidence>
<accession>A0AAV2K067</accession>
<keyword evidence="2" id="KW-1185">Reference proteome</keyword>